<dbReference type="InterPro" id="IPR013785">
    <property type="entry name" value="Aldolase_TIM"/>
</dbReference>
<protein>
    <recommendedName>
        <fullName evidence="2">galactinol--sucrose galactosyltransferase</fullName>
        <ecNumber evidence="2">2.4.1.82</ecNumber>
    </recommendedName>
</protein>
<keyword evidence="5" id="KW-0808">Transferase</keyword>
<dbReference type="SUPFAM" id="SSF51445">
    <property type="entry name" value="(Trans)glycosidases"/>
    <property type="match status" value="1"/>
</dbReference>
<evidence type="ECO:0000313" key="6">
    <source>
        <dbReference type="Proteomes" id="UP000288805"/>
    </source>
</evidence>
<keyword evidence="3" id="KW-0119">Carbohydrate metabolism</keyword>
<dbReference type="InterPro" id="IPR017853">
    <property type="entry name" value="GH"/>
</dbReference>
<dbReference type="AlphaFoldDB" id="A0A438DDX5"/>
<accession>A0A438DDX5</accession>
<comment type="caution">
    <text evidence="5">The sequence shown here is derived from an EMBL/GenBank/DDBJ whole genome shotgun (WGS) entry which is preliminary data.</text>
</comment>
<dbReference type="EMBL" id="QGNW01001671">
    <property type="protein sequence ID" value="RVW33596.1"/>
    <property type="molecule type" value="Genomic_DNA"/>
</dbReference>
<dbReference type="EC" id="2.4.1.82" evidence="2"/>
<organism evidence="5 6">
    <name type="scientific">Vitis vinifera</name>
    <name type="common">Grape</name>
    <dbReference type="NCBI Taxonomy" id="29760"/>
    <lineage>
        <taxon>Eukaryota</taxon>
        <taxon>Viridiplantae</taxon>
        <taxon>Streptophyta</taxon>
        <taxon>Embryophyta</taxon>
        <taxon>Tracheophyta</taxon>
        <taxon>Spermatophyta</taxon>
        <taxon>Magnoliopsida</taxon>
        <taxon>eudicotyledons</taxon>
        <taxon>Gunneridae</taxon>
        <taxon>Pentapetalae</taxon>
        <taxon>rosids</taxon>
        <taxon>Vitales</taxon>
        <taxon>Vitaceae</taxon>
        <taxon>Viteae</taxon>
        <taxon>Vitis</taxon>
    </lineage>
</organism>
<dbReference type="PANTHER" id="PTHR31268">
    <property type="match status" value="1"/>
</dbReference>
<sequence>MALIPPSLGSLQLNAPFSSFLSPKHTIFTSPHGHGFGCVCLHKTWRRPPSMFLTNKPVIKDGVLSINGKDTLTGVPDNVVVTPLSNSSAFVGATSTLPDSRHVFRLGLIQYAFPSSVSNFLTSFGVSSSGLRNLMCLFLLSNHIKWKSIYSNGSNVHVCACCRDIRLLCLFRFKLWWMIPRMGNSGQDIPIETQMLLLEAKEEPDGPASYILFLPVLDGEFRSSLQGNQSNELELCVESGKISLDSASNVSHLFGYFIDSDEYPAIWSEQSFEFHPVLVTLENCSRGMNCIAVPVSHCTVGSLAAGLDFSCICCHDSQACCMGSQSTVYLTTYGLLPLCRTLEKHLGTFSHRETKQMPGMLDWFGWCTWDAFYHGVNPQGIRDGLKSLSEGGTPAKFLIIDDGWQDTTNEFQKEGEPFIEGSQFGARLVSIKENNKFRETANEDLNEAPSGLKDFVSDIKSTFGLKYVYVWHALLGYWGGFHPDAPEGRKYNPKLKFPIQSPGNLANMRDISMDCMEKYGIGAIDPAKASEFYDDLHSYLVSQDVDGVKVDVQNILETLATGLGGRVSLTRKFQQALEKSIAANFQDNSIICCMGLSTDTLYNARRSAITRASDDYYPKIPTTQSLHIAAVAFNSIFLGEVVVPDWDMFYSLHSAAEFHAVARAVGGCGVYVSDKPGQHDFEILRRLVLPDGSVLRAKYPGRPSRDCLFNDPVMDGESLLKIWNLNKVTGVIGVFNCQGAGSWPCLDNPVQKDVSPKLSGQVSPADIEYFEEVAPTPWTGDCAVFSFKAGSLSRLPKRGSFDVKLKILECDVFTVSPIKVYHGKVHFAAIGLIDMYNSGGAVETVEALDASNNGGISIKGRGTGRFGAYSNEKPKLCSVNSKEEAFTFRDEDNLLTITIPSGTNFWEIVVSY</sequence>
<comment type="catalytic activity">
    <reaction evidence="4">
        <text>alpha-D-galactosyl-(1-&gt;3)-1D-myo-inositol + sucrose = raffinose + myo-inositol</text>
        <dbReference type="Rhea" id="RHEA:20161"/>
        <dbReference type="ChEBI" id="CHEBI:16634"/>
        <dbReference type="ChEBI" id="CHEBI:17268"/>
        <dbReference type="ChEBI" id="CHEBI:17505"/>
        <dbReference type="ChEBI" id="CHEBI:17992"/>
        <dbReference type="EC" id="2.4.1.82"/>
    </reaction>
</comment>
<comment type="similarity">
    <text evidence="1">Belongs to the glycosyl hydrolases 36 family.</text>
</comment>
<dbReference type="GO" id="GO:0047274">
    <property type="term" value="F:galactinol-sucrose galactosyltransferase activity"/>
    <property type="evidence" value="ECO:0007669"/>
    <property type="project" value="UniProtKB-EC"/>
</dbReference>
<reference evidence="5 6" key="1">
    <citation type="journal article" date="2018" name="PLoS Genet.">
        <title>Population sequencing reveals clonal diversity and ancestral inbreeding in the grapevine cultivar Chardonnay.</title>
        <authorList>
            <person name="Roach M.J."/>
            <person name="Johnson D.L."/>
            <person name="Bohlmann J."/>
            <person name="van Vuuren H.J."/>
            <person name="Jones S.J."/>
            <person name="Pretorius I.S."/>
            <person name="Schmidt S.A."/>
            <person name="Borneman A.R."/>
        </authorList>
    </citation>
    <scope>NUCLEOTIDE SEQUENCE [LARGE SCALE GENOMIC DNA]</scope>
    <source>
        <strain evidence="6">cv. Chardonnay</strain>
        <tissue evidence="5">Leaf</tissue>
    </source>
</reference>
<evidence type="ECO:0000256" key="1">
    <source>
        <dbReference type="ARBA" id="ARBA00007240"/>
    </source>
</evidence>
<evidence type="ECO:0000256" key="2">
    <source>
        <dbReference type="ARBA" id="ARBA00012708"/>
    </source>
</evidence>
<dbReference type="Pfam" id="PF05691">
    <property type="entry name" value="Raffinose_syn"/>
    <property type="match status" value="2"/>
</dbReference>
<proteinExistence type="inferred from homology"/>
<evidence type="ECO:0000256" key="3">
    <source>
        <dbReference type="ARBA" id="ARBA00023277"/>
    </source>
</evidence>
<gene>
    <name evidence="5" type="primary">RFS2_1</name>
    <name evidence="5" type="ORF">CK203_080013</name>
</gene>
<name>A0A438DDX5_VITVI</name>
<keyword evidence="5" id="KW-0328">Glycosyltransferase</keyword>
<dbReference type="Gene3D" id="3.20.20.70">
    <property type="entry name" value="Aldolase class I"/>
    <property type="match status" value="1"/>
</dbReference>
<dbReference type="FunFam" id="3.20.20.70:FF:000504">
    <property type="entry name" value="Uncharacterized protein"/>
    <property type="match status" value="1"/>
</dbReference>
<dbReference type="Proteomes" id="UP000288805">
    <property type="component" value="Unassembled WGS sequence"/>
</dbReference>
<dbReference type="PANTHER" id="PTHR31268:SF26">
    <property type="entry name" value="GALACTINOL--SUCROSE GALACTOSYLTRANSFERASE"/>
    <property type="match status" value="1"/>
</dbReference>
<evidence type="ECO:0000313" key="5">
    <source>
        <dbReference type="EMBL" id="RVW33596.1"/>
    </source>
</evidence>
<dbReference type="InterPro" id="IPR008811">
    <property type="entry name" value="Glycosyl_hydrolases_36"/>
</dbReference>
<evidence type="ECO:0000256" key="4">
    <source>
        <dbReference type="ARBA" id="ARBA00049426"/>
    </source>
</evidence>